<organism evidence="2 3">
    <name type="scientific">Streptomyces cirratus</name>
    <dbReference type="NCBI Taxonomy" id="68187"/>
    <lineage>
        <taxon>Bacteria</taxon>
        <taxon>Bacillati</taxon>
        <taxon>Actinomycetota</taxon>
        <taxon>Actinomycetes</taxon>
        <taxon>Kitasatosporales</taxon>
        <taxon>Streptomycetaceae</taxon>
        <taxon>Streptomyces</taxon>
    </lineage>
</organism>
<sequence>MPSIHDELADLSAQVRVLRDRAELRDLFDRYVGALDTGIHAGPDGAAFDELFTEDAVFAFPVGTCTGVEGFAVLRREAGARWSRTHHISANHDIRLDGDRATLRVQQLTRHLHGPGDGPDGPPAPFEVGGYCRARAVRTGAGWRLSHVAFHVVWDAGDRLPELTGVQW</sequence>
<accession>A0ABQ3F1I4</accession>
<name>A0ABQ3F1I4_9ACTN</name>
<dbReference type="Gene3D" id="3.10.450.50">
    <property type="match status" value="1"/>
</dbReference>
<dbReference type="EMBL" id="BMVP01000021">
    <property type="protein sequence ID" value="GHB82133.1"/>
    <property type="molecule type" value="Genomic_DNA"/>
</dbReference>
<proteinExistence type="predicted"/>
<reference evidence="3" key="1">
    <citation type="journal article" date="2019" name="Int. J. Syst. Evol. Microbiol.">
        <title>The Global Catalogue of Microorganisms (GCM) 10K type strain sequencing project: providing services to taxonomists for standard genome sequencing and annotation.</title>
        <authorList>
            <consortium name="The Broad Institute Genomics Platform"/>
            <consortium name="The Broad Institute Genome Sequencing Center for Infectious Disease"/>
            <person name="Wu L."/>
            <person name="Ma J."/>
        </authorList>
    </citation>
    <scope>NUCLEOTIDE SEQUENCE [LARGE SCALE GENOMIC DNA]</scope>
    <source>
        <strain evidence="3">JCM 4738</strain>
    </source>
</reference>
<dbReference type="Pfam" id="PF13577">
    <property type="entry name" value="SnoaL_4"/>
    <property type="match status" value="1"/>
</dbReference>
<dbReference type="InterPro" id="IPR032710">
    <property type="entry name" value="NTF2-like_dom_sf"/>
</dbReference>
<evidence type="ECO:0000313" key="3">
    <source>
        <dbReference type="Proteomes" id="UP000642673"/>
    </source>
</evidence>
<dbReference type="RefSeq" id="WP_190187499.1">
    <property type="nucleotide sequence ID" value="NZ_BMVP01000021.1"/>
</dbReference>
<dbReference type="InterPro" id="IPR037401">
    <property type="entry name" value="SnoaL-like"/>
</dbReference>
<feature type="domain" description="SnoaL-like" evidence="1">
    <location>
        <begin position="17"/>
        <end position="148"/>
    </location>
</feature>
<keyword evidence="3" id="KW-1185">Reference proteome</keyword>
<protein>
    <recommendedName>
        <fullName evidence="1">SnoaL-like domain-containing protein</fullName>
    </recommendedName>
</protein>
<evidence type="ECO:0000313" key="2">
    <source>
        <dbReference type="EMBL" id="GHB82133.1"/>
    </source>
</evidence>
<dbReference type="Proteomes" id="UP000642673">
    <property type="component" value="Unassembled WGS sequence"/>
</dbReference>
<dbReference type="SUPFAM" id="SSF54427">
    <property type="entry name" value="NTF2-like"/>
    <property type="match status" value="1"/>
</dbReference>
<comment type="caution">
    <text evidence="2">The sequence shown here is derived from an EMBL/GenBank/DDBJ whole genome shotgun (WGS) entry which is preliminary data.</text>
</comment>
<gene>
    <name evidence="2" type="ORF">GCM10010347_61300</name>
</gene>
<evidence type="ECO:0000259" key="1">
    <source>
        <dbReference type="Pfam" id="PF13577"/>
    </source>
</evidence>